<dbReference type="EMBL" id="MU006228">
    <property type="protein sequence ID" value="KAF2825309.1"/>
    <property type="molecule type" value="Genomic_DNA"/>
</dbReference>
<name>A0A6A6ZXN7_9PLEO</name>
<evidence type="ECO:0000313" key="3">
    <source>
        <dbReference type="Proteomes" id="UP000799424"/>
    </source>
</evidence>
<feature type="region of interest" description="Disordered" evidence="1">
    <location>
        <begin position="26"/>
        <end position="101"/>
    </location>
</feature>
<sequence length="101" mass="11624">MPLLRPSIRLPSLRLPLRTRAFTTTPTRLIKEDADRTPEQLEQAKQDQLKEQKEGKGRWREDLASHGESNIAADKEGVKDHDEHMKELQQEGKKKGEKGEL</sequence>
<keyword evidence="3" id="KW-1185">Reference proteome</keyword>
<evidence type="ECO:0000256" key="1">
    <source>
        <dbReference type="SAM" id="MobiDB-lite"/>
    </source>
</evidence>
<gene>
    <name evidence="2" type="ORF">CC86DRAFT_352675</name>
</gene>
<organism evidence="2 3">
    <name type="scientific">Ophiobolus disseminans</name>
    <dbReference type="NCBI Taxonomy" id="1469910"/>
    <lineage>
        <taxon>Eukaryota</taxon>
        <taxon>Fungi</taxon>
        <taxon>Dikarya</taxon>
        <taxon>Ascomycota</taxon>
        <taxon>Pezizomycotina</taxon>
        <taxon>Dothideomycetes</taxon>
        <taxon>Pleosporomycetidae</taxon>
        <taxon>Pleosporales</taxon>
        <taxon>Pleosporineae</taxon>
        <taxon>Phaeosphaeriaceae</taxon>
        <taxon>Ophiobolus</taxon>
    </lineage>
</organism>
<feature type="compositionally biased region" description="Basic and acidic residues" evidence="1">
    <location>
        <begin position="29"/>
        <end position="65"/>
    </location>
</feature>
<dbReference type="Proteomes" id="UP000799424">
    <property type="component" value="Unassembled WGS sequence"/>
</dbReference>
<accession>A0A6A6ZXN7</accession>
<evidence type="ECO:0000313" key="2">
    <source>
        <dbReference type="EMBL" id="KAF2825309.1"/>
    </source>
</evidence>
<feature type="compositionally biased region" description="Basic and acidic residues" evidence="1">
    <location>
        <begin position="73"/>
        <end position="101"/>
    </location>
</feature>
<evidence type="ECO:0008006" key="4">
    <source>
        <dbReference type="Google" id="ProtNLM"/>
    </source>
</evidence>
<dbReference type="AlphaFoldDB" id="A0A6A6ZXN7"/>
<proteinExistence type="predicted"/>
<dbReference type="OrthoDB" id="529205at2759"/>
<protein>
    <recommendedName>
        <fullName evidence="4">Mitochondrial carrier</fullName>
    </recommendedName>
</protein>
<reference evidence="2" key="1">
    <citation type="journal article" date="2020" name="Stud. Mycol.">
        <title>101 Dothideomycetes genomes: a test case for predicting lifestyles and emergence of pathogens.</title>
        <authorList>
            <person name="Haridas S."/>
            <person name="Albert R."/>
            <person name="Binder M."/>
            <person name="Bloem J."/>
            <person name="Labutti K."/>
            <person name="Salamov A."/>
            <person name="Andreopoulos B."/>
            <person name="Baker S."/>
            <person name="Barry K."/>
            <person name="Bills G."/>
            <person name="Bluhm B."/>
            <person name="Cannon C."/>
            <person name="Castanera R."/>
            <person name="Culley D."/>
            <person name="Daum C."/>
            <person name="Ezra D."/>
            <person name="Gonzalez J."/>
            <person name="Henrissat B."/>
            <person name="Kuo A."/>
            <person name="Liang C."/>
            <person name="Lipzen A."/>
            <person name="Lutzoni F."/>
            <person name="Magnuson J."/>
            <person name="Mondo S."/>
            <person name="Nolan M."/>
            <person name="Ohm R."/>
            <person name="Pangilinan J."/>
            <person name="Park H.-J."/>
            <person name="Ramirez L."/>
            <person name="Alfaro M."/>
            <person name="Sun H."/>
            <person name="Tritt A."/>
            <person name="Yoshinaga Y."/>
            <person name="Zwiers L.-H."/>
            <person name="Turgeon B."/>
            <person name="Goodwin S."/>
            <person name="Spatafora J."/>
            <person name="Crous P."/>
            <person name="Grigoriev I."/>
        </authorList>
    </citation>
    <scope>NUCLEOTIDE SEQUENCE</scope>
    <source>
        <strain evidence="2">CBS 113818</strain>
    </source>
</reference>